<keyword evidence="3" id="KW-1185">Reference proteome</keyword>
<evidence type="ECO:0008006" key="4">
    <source>
        <dbReference type="Google" id="ProtNLM"/>
    </source>
</evidence>
<dbReference type="EMBL" id="CP002131">
    <property type="protein sequence ID" value="ADL08134.1"/>
    <property type="molecule type" value="Genomic_DNA"/>
</dbReference>
<dbReference type="Pfam" id="PF11146">
    <property type="entry name" value="DUF2905"/>
    <property type="match status" value="1"/>
</dbReference>
<evidence type="ECO:0000313" key="2">
    <source>
        <dbReference type="EMBL" id="ADL08134.1"/>
    </source>
</evidence>
<protein>
    <recommendedName>
        <fullName evidence="4">DUF2905 domain-containing protein</fullName>
    </recommendedName>
</protein>
<evidence type="ECO:0000313" key="3">
    <source>
        <dbReference type="Proteomes" id="UP000000272"/>
    </source>
</evidence>
<dbReference type="AlphaFoldDB" id="D9RXR0"/>
<feature type="transmembrane region" description="Helical" evidence="1">
    <location>
        <begin position="7"/>
        <end position="26"/>
    </location>
</feature>
<proteinExistence type="predicted"/>
<organism evidence="2 3">
    <name type="scientific">Thermosediminibacter oceani (strain ATCC BAA-1034 / DSM 16646 / JW/IW-1228P)</name>
    <dbReference type="NCBI Taxonomy" id="555079"/>
    <lineage>
        <taxon>Bacteria</taxon>
        <taxon>Bacillati</taxon>
        <taxon>Bacillota</taxon>
        <taxon>Clostridia</taxon>
        <taxon>Thermosediminibacterales</taxon>
        <taxon>Thermosediminibacteraceae</taxon>
        <taxon>Thermosediminibacter</taxon>
    </lineage>
</organism>
<dbReference type="Proteomes" id="UP000000272">
    <property type="component" value="Chromosome"/>
</dbReference>
<dbReference type="STRING" id="555079.Toce_1379"/>
<reference evidence="2 3" key="1">
    <citation type="journal article" date="2010" name="Stand. Genomic Sci.">
        <title>Complete genome sequence of Thermosediminibacter oceani type strain (JW/IW-1228P).</title>
        <authorList>
            <person name="Pitluck S."/>
            <person name="Yasawong M."/>
            <person name="Munk C."/>
            <person name="Nolan M."/>
            <person name="Lapidus A."/>
            <person name="Lucas S."/>
            <person name="Glavina Del Rio T."/>
            <person name="Tice H."/>
            <person name="Cheng J.F."/>
            <person name="Bruce D."/>
            <person name="Detter C."/>
            <person name="Tapia R."/>
            <person name="Han C."/>
            <person name="Goodwin L."/>
            <person name="Liolios K."/>
            <person name="Ivanova N."/>
            <person name="Mavromatis K."/>
            <person name="Mikhailova N."/>
            <person name="Pati A."/>
            <person name="Chen A."/>
            <person name="Palaniappan K."/>
            <person name="Land M."/>
            <person name="Hauser L."/>
            <person name="Chang Y.J."/>
            <person name="Jeffries C.D."/>
            <person name="Rohde M."/>
            <person name="Spring S."/>
            <person name="Sikorski J."/>
            <person name="Goker M."/>
            <person name="Woyke T."/>
            <person name="Bristow J."/>
            <person name="Eisen J.A."/>
            <person name="Markowitz V."/>
            <person name="Hugenholtz P."/>
            <person name="Kyrpides N.C."/>
            <person name="Klenk H.P."/>
        </authorList>
    </citation>
    <scope>NUCLEOTIDE SEQUENCE [LARGE SCALE GENOMIC DNA]</scope>
    <source>
        <strain evidence="3">ATCC BAA-1034 / DSM 16646 / JW/IW-1228P</strain>
    </source>
</reference>
<keyword evidence="1" id="KW-1133">Transmembrane helix</keyword>
<accession>D9RXR0</accession>
<dbReference type="InterPro" id="IPR021320">
    <property type="entry name" value="DUF2905"/>
</dbReference>
<evidence type="ECO:0000256" key="1">
    <source>
        <dbReference type="SAM" id="Phobius"/>
    </source>
</evidence>
<dbReference type="HOGENOM" id="CLU_181383_0_0_9"/>
<sequence length="70" mass="7582">MFSSFGKILILTGLLIIVTGGVFLLISSMGLGKLPGDIVVRRGNFIFYFPLATGLIVSLILTLIMNIIRI</sequence>
<dbReference type="PANTHER" id="PTHR36443:SF1">
    <property type="entry name" value="BSR5223 PROTEIN"/>
    <property type="match status" value="1"/>
</dbReference>
<dbReference type="PANTHER" id="PTHR36443">
    <property type="entry name" value="BSR5223 PROTEIN"/>
    <property type="match status" value="1"/>
</dbReference>
<dbReference type="OrthoDB" id="9811610at2"/>
<keyword evidence="1" id="KW-0472">Membrane</keyword>
<dbReference type="RefSeq" id="WP_013276166.1">
    <property type="nucleotide sequence ID" value="NC_014377.1"/>
</dbReference>
<name>D9RXR0_THEOJ</name>
<keyword evidence="1" id="KW-0812">Transmembrane</keyword>
<feature type="transmembrane region" description="Helical" evidence="1">
    <location>
        <begin position="46"/>
        <end position="68"/>
    </location>
</feature>
<dbReference type="KEGG" id="toc:Toce_1379"/>
<dbReference type="eggNOG" id="ENOG5032YVX">
    <property type="taxonomic scope" value="Bacteria"/>
</dbReference>
<gene>
    <name evidence="2" type="ordered locus">Toce_1379</name>
</gene>